<protein>
    <recommendedName>
        <fullName evidence="7">Protein-L-isoaspartate O-methyltransferase</fullName>
        <ecNumber evidence="7">2.1.1.77</ecNumber>
    </recommendedName>
    <alternativeName>
        <fullName evidence="7">L-isoaspartyl protein carboxyl methyltransferase</fullName>
    </alternativeName>
    <alternativeName>
        <fullName evidence="7">Protein L-isoaspartyl methyltransferase</fullName>
    </alternativeName>
    <alternativeName>
        <fullName evidence="7">Protein-beta-aspartate methyltransferase</fullName>
        <shortName evidence="7">PIMT</shortName>
    </alternativeName>
</protein>
<evidence type="ECO:0000313" key="8">
    <source>
        <dbReference type="EMBL" id="AVY95965.1"/>
    </source>
</evidence>
<dbReference type="NCBIfam" id="TIGR00080">
    <property type="entry name" value="pimt"/>
    <property type="match status" value="1"/>
</dbReference>
<dbReference type="KEGG" id="maer:DAI18_04600"/>
<keyword evidence="9" id="KW-1185">Reference proteome</keyword>
<dbReference type="Proteomes" id="UP000244173">
    <property type="component" value="Chromosome"/>
</dbReference>
<evidence type="ECO:0000313" key="9">
    <source>
        <dbReference type="Proteomes" id="UP000244173"/>
    </source>
</evidence>
<dbReference type="FunFam" id="3.40.50.150:FF:000010">
    <property type="entry name" value="Protein-L-isoaspartate O-methyltransferase"/>
    <property type="match status" value="1"/>
</dbReference>
<dbReference type="GO" id="GO:0030091">
    <property type="term" value="P:protein repair"/>
    <property type="evidence" value="ECO:0007669"/>
    <property type="project" value="UniProtKB-UniRule"/>
</dbReference>
<dbReference type="STRING" id="1122240.GCA_000620105_00661"/>
<comment type="subcellular location">
    <subcellularLocation>
        <location evidence="1 7">Cytoplasm</location>
    </subcellularLocation>
</comment>
<comment type="catalytic activity">
    <reaction evidence="7">
        <text>[protein]-L-isoaspartate + S-adenosyl-L-methionine = [protein]-L-isoaspartate alpha-methyl ester + S-adenosyl-L-homocysteine</text>
        <dbReference type="Rhea" id="RHEA:12705"/>
        <dbReference type="Rhea" id="RHEA-COMP:12143"/>
        <dbReference type="Rhea" id="RHEA-COMP:12144"/>
        <dbReference type="ChEBI" id="CHEBI:57856"/>
        <dbReference type="ChEBI" id="CHEBI:59789"/>
        <dbReference type="ChEBI" id="CHEBI:90596"/>
        <dbReference type="ChEBI" id="CHEBI:90598"/>
        <dbReference type="EC" id="2.1.1.77"/>
    </reaction>
</comment>
<evidence type="ECO:0000256" key="1">
    <source>
        <dbReference type="ARBA" id="ARBA00004496"/>
    </source>
</evidence>
<organism evidence="8 9">
    <name type="scientific">Microvirgula aerodenitrificans</name>
    <dbReference type="NCBI Taxonomy" id="57480"/>
    <lineage>
        <taxon>Bacteria</taxon>
        <taxon>Pseudomonadati</taxon>
        <taxon>Pseudomonadota</taxon>
        <taxon>Betaproteobacteria</taxon>
        <taxon>Neisseriales</taxon>
        <taxon>Aquaspirillaceae</taxon>
        <taxon>Microvirgula</taxon>
    </lineage>
</organism>
<comment type="similarity">
    <text evidence="2 7">Belongs to the methyltransferase superfamily. L-isoaspartyl/D-aspartyl protein methyltransferase family.</text>
</comment>
<dbReference type="OrthoDB" id="9810066at2"/>
<comment type="function">
    <text evidence="7">Catalyzes the methyl esterification of L-isoaspartyl residues in peptides and proteins that result from spontaneous decomposition of normal L-aspartyl and L-asparaginyl residues. It plays a role in the repair and/or degradation of damaged proteins.</text>
</comment>
<feature type="active site" evidence="7">
    <location>
        <position position="60"/>
    </location>
</feature>
<dbReference type="EMBL" id="CP028519">
    <property type="protein sequence ID" value="AVY95965.1"/>
    <property type="molecule type" value="Genomic_DNA"/>
</dbReference>
<dbReference type="InterPro" id="IPR029063">
    <property type="entry name" value="SAM-dependent_MTases_sf"/>
</dbReference>
<dbReference type="SUPFAM" id="SSF53335">
    <property type="entry name" value="S-adenosyl-L-methionine-dependent methyltransferases"/>
    <property type="match status" value="1"/>
</dbReference>
<dbReference type="GO" id="GO:0032259">
    <property type="term" value="P:methylation"/>
    <property type="evidence" value="ECO:0007669"/>
    <property type="project" value="UniProtKB-KW"/>
</dbReference>
<reference evidence="8 9" key="1">
    <citation type="submission" date="2018-04" db="EMBL/GenBank/DDBJ databases">
        <title>Denitrifier Microvirgula.</title>
        <authorList>
            <person name="Anderson E."/>
            <person name="Jang J."/>
            <person name="Ishii S."/>
        </authorList>
    </citation>
    <scope>NUCLEOTIDE SEQUENCE [LARGE SCALE GENOMIC DNA]</scope>
    <source>
        <strain evidence="8 9">BE2.4</strain>
    </source>
</reference>
<evidence type="ECO:0000256" key="2">
    <source>
        <dbReference type="ARBA" id="ARBA00005369"/>
    </source>
</evidence>
<dbReference type="Gene3D" id="3.40.50.150">
    <property type="entry name" value="Vaccinia Virus protein VP39"/>
    <property type="match status" value="1"/>
</dbReference>
<name>A0A2S0PF46_9NEIS</name>
<dbReference type="HAMAP" id="MF_00090">
    <property type="entry name" value="PIMT"/>
    <property type="match status" value="1"/>
</dbReference>
<evidence type="ECO:0000256" key="4">
    <source>
        <dbReference type="ARBA" id="ARBA00022603"/>
    </source>
</evidence>
<proteinExistence type="inferred from homology"/>
<keyword evidence="4 7" id="KW-0489">Methyltransferase</keyword>
<dbReference type="CDD" id="cd02440">
    <property type="entry name" value="AdoMet_MTases"/>
    <property type="match status" value="1"/>
</dbReference>
<gene>
    <name evidence="7 8" type="primary">pcm</name>
    <name evidence="8" type="ORF">DAI18_04600</name>
</gene>
<dbReference type="GO" id="GO:0004719">
    <property type="term" value="F:protein-L-isoaspartate (D-aspartate) O-methyltransferase activity"/>
    <property type="evidence" value="ECO:0007669"/>
    <property type="project" value="UniProtKB-UniRule"/>
</dbReference>
<dbReference type="EC" id="2.1.1.77" evidence="7"/>
<dbReference type="InterPro" id="IPR000682">
    <property type="entry name" value="PCMT"/>
</dbReference>
<dbReference type="AlphaFoldDB" id="A0A2S0PF46"/>
<evidence type="ECO:0000256" key="5">
    <source>
        <dbReference type="ARBA" id="ARBA00022679"/>
    </source>
</evidence>
<dbReference type="PANTHER" id="PTHR11579:SF0">
    <property type="entry name" value="PROTEIN-L-ISOASPARTATE(D-ASPARTATE) O-METHYLTRANSFERASE"/>
    <property type="match status" value="1"/>
</dbReference>
<evidence type="ECO:0000256" key="3">
    <source>
        <dbReference type="ARBA" id="ARBA00022490"/>
    </source>
</evidence>
<keyword evidence="6 7" id="KW-0949">S-adenosyl-L-methionine</keyword>
<dbReference type="GO" id="GO:0005737">
    <property type="term" value="C:cytoplasm"/>
    <property type="evidence" value="ECO:0007669"/>
    <property type="project" value="UniProtKB-SubCell"/>
</dbReference>
<dbReference type="PANTHER" id="PTHR11579">
    <property type="entry name" value="PROTEIN-L-ISOASPARTATE O-METHYLTRANSFERASE"/>
    <property type="match status" value="1"/>
</dbReference>
<dbReference type="Pfam" id="PF01135">
    <property type="entry name" value="PCMT"/>
    <property type="match status" value="1"/>
</dbReference>
<evidence type="ECO:0000256" key="7">
    <source>
        <dbReference type="HAMAP-Rule" id="MF_00090"/>
    </source>
</evidence>
<accession>A0A2S0PF46</accession>
<dbReference type="PROSITE" id="PS01279">
    <property type="entry name" value="PCMT"/>
    <property type="match status" value="1"/>
</dbReference>
<keyword evidence="5 7" id="KW-0808">Transferase</keyword>
<keyword evidence="3 7" id="KW-0963">Cytoplasm</keyword>
<dbReference type="NCBIfam" id="NF001453">
    <property type="entry name" value="PRK00312.1"/>
    <property type="match status" value="1"/>
</dbReference>
<sequence length="211" mass="23539">MTSERTRRRMIDRLRENGIRDERVLAAMYEIPRHVFVDPALSSRAYDDTSLPLGHGQTISQPWTVARMSELLLADGRQPQKVLEIGTGCGYQTAVLARLIREVYSVERIGALLDRARMNLRTVKLVTPRLVHSDGRLGLIEAAPFDSILMAAAAPALSEELINQLAPGGRMVLPIGNEQEQYLWVVDKTAHGVNRTRYDAVKFVPLLPGKS</sequence>
<evidence type="ECO:0000256" key="6">
    <source>
        <dbReference type="ARBA" id="ARBA00022691"/>
    </source>
</evidence>